<evidence type="ECO:0000256" key="2">
    <source>
        <dbReference type="ARBA" id="ARBA00022692"/>
    </source>
</evidence>
<dbReference type="Pfam" id="PF05104">
    <property type="entry name" value="Rib_recp_KP_reg"/>
    <property type="match status" value="1"/>
</dbReference>
<evidence type="ECO:0000256" key="6">
    <source>
        <dbReference type="SAM" id="Coils"/>
    </source>
</evidence>
<dbReference type="Proteomes" id="UP000504640">
    <property type="component" value="Unplaced"/>
</dbReference>
<keyword evidence="2 8" id="KW-0812">Transmembrane</keyword>
<dbReference type="GeneID" id="116532067"/>
<dbReference type="GO" id="GO:0005789">
    <property type="term" value="C:endoplasmic reticulum membrane"/>
    <property type="evidence" value="ECO:0007669"/>
    <property type="project" value="UniProtKB-SubCell"/>
</dbReference>
<feature type="coiled-coil region" evidence="6">
    <location>
        <begin position="341"/>
        <end position="496"/>
    </location>
</feature>
<keyword evidence="6" id="KW-0175">Coiled coil</keyword>
<feature type="compositionally biased region" description="Basic and acidic residues" evidence="7">
    <location>
        <begin position="172"/>
        <end position="182"/>
    </location>
</feature>
<feature type="compositionally biased region" description="Basic residues" evidence="7">
    <location>
        <begin position="161"/>
        <end position="171"/>
    </location>
</feature>
<evidence type="ECO:0000256" key="3">
    <source>
        <dbReference type="ARBA" id="ARBA00022824"/>
    </source>
</evidence>
<sequence length="1334" mass="153957">MEFYESAYFIVLIPSIVITVIFLFFWLFMKETLYDEVLAKQKREQKLIPTKTDKKKAEKKKNKKKEIQNGNLHESDSENVPRDFKLSDALAVEDDQVVPVPLNVVETSSNVRERKKKEKKQKPVLEEQVIKESDTSKIPGKKVEPVPVTKQPTPPSEAPASKKKPGQKKSKNGIDDQDKKVDTLMVPSKRQEALPLHQETKQESGSGKKKASSKKQKTENVFVDEPLIHATAYVPLMNNADSSPVVDKREVIDLLKPDQVEGIQKSGTKKLKTETDKENAEVKFKDFLLSLKTMMFSEDEALCVVDLLKEKSGVIQDALKKSNKGELTTLIHQLQEKDKLLAAVKEDAAATKDRCKQLTQEMMTEKERSNVVIARMKDRIGTLEKEHNVFQNKIHVSYQETQQMQMKFQQVREQMEAEIAHLKQENGILRDAVSNTTNQMESKQSAELNKLRQDYARLVNELTEKTGKLQQEEVQKKNAEQAVTQLKVQLQEAERRWEEVQSYIRKRTAEHEAAQQDLQSKFVAKESEVQSLHSKLTDTLVSKQQLEQRLMQLMESEQKRVNKEESLQMQVQTSASVLAEELHKVIAEKDKQIKQTEDSLANERDHLTSKEEELKDIQNMNFLLKAEVQKLQALANEQAAAAHELEKIQKSVYVKDDKIRLLEEQLQCEISNKMEEFKILNEQNKALKLEVQKLQTLVSEQPNKDVVEQMEKCIQEKDEKLKTVEELLETGLIQVATKEEELNAIRTENSSLTKEVQDLKAKQNDQVSFASLVEELKKVIHEKDGKIKSVEELLEAELLKVANKEKTVQDLKQEIKTLKEEIGNVQLEKAQQLSITSQVQELQNLLKGKEEQMNTMKAILEEKEKDLANTGKWLQDLQEENESLKAHVQEVAQHNLKEACSASQFEELEIVLKEKENELKRVEAMLKERESDLSSKTKLLQDVQDENKLFKSQIEQLKQQNSQQASLFPPHEELLKVISEREKEISGLWNELDSLKDAVEHQRKKNNDLREKNWEAMEALASTEKMLQDKVNKTSKERQQQVEAVELEAKDVLKKLFPEVSVPSNLSYSEWLRGFEKKAKECMAGTSGSEEVKVLEHKLREADEMHTLLQLECEKYKSVLAETEGILQKLQRSVEQEENKWKVKVDESHKTIKQMQSSFTSSEQELERLRRENKDIENLRREREHLEMELEKAEMERSTYVTEVRELKDLLTELQKKLDDSYSEAVRQNEELNLLKAQLNETLKKLRTEQNERQKVAGDLHKAQQSLELIQSKIVKAAGDTTVIENSDVSPETESSEKETMSISLNQTVTQLQQLLQAVNQQLTKEKEHYQVLE</sequence>
<dbReference type="PANTHER" id="PTHR18864">
    <property type="entry name" value="KINECTIN"/>
    <property type="match status" value="1"/>
</dbReference>
<feature type="region of interest" description="Disordered" evidence="7">
    <location>
        <begin position="110"/>
        <end position="218"/>
    </location>
</feature>
<evidence type="ECO:0000256" key="1">
    <source>
        <dbReference type="ARBA" id="ARBA00004389"/>
    </source>
</evidence>
<feature type="compositionally biased region" description="Basic and acidic residues" evidence="7">
    <location>
        <begin position="121"/>
        <end position="135"/>
    </location>
</feature>
<feature type="coiled-coil region" evidence="6">
    <location>
        <begin position="1113"/>
        <end position="1256"/>
    </location>
</feature>
<evidence type="ECO:0000256" key="7">
    <source>
        <dbReference type="SAM" id="MobiDB-lite"/>
    </source>
</evidence>
<evidence type="ECO:0000256" key="4">
    <source>
        <dbReference type="ARBA" id="ARBA00022989"/>
    </source>
</evidence>
<accession>A0A6J3FP13</accession>
<keyword evidence="4 8" id="KW-1133">Transmembrane helix</keyword>
<keyword evidence="10" id="KW-1185">Reference proteome</keyword>
<proteinExistence type="predicted"/>
<feature type="region of interest" description="Disordered" evidence="7">
    <location>
        <begin position="49"/>
        <end position="81"/>
    </location>
</feature>
<organism evidence="10 11">
    <name type="scientific">Sapajus apella</name>
    <name type="common">Brown-capped capuchin</name>
    <name type="synonym">Cebus apella</name>
    <dbReference type="NCBI Taxonomy" id="9515"/>
    <lineage>
        <taxon>Eukaryota</taxon>
        <taxon>Metazoa</taxon>
        <taxon>Chordata</taxon>
        <taxon>Craniata</taxon>
        <taxon>Vertebrata</taxon>
        <taxon>Euteleostomi</taxon>
        <taxon>Mammalia</taxon>
        <taxon>Eutheria</taxon>
        <taxon>Euarchontoglires</taxon>
        <taxon>Primates</taxon>
        <taxon>Haplorrhini</taxon>
        <taxon>Platyrrhini</taxon>
        <taxon>Cebidae</taxon>
        <taxon>Cebinae</taxon>
        <taxon>Sapajus</taxon>
    </lineage>
</organism>
<keyword evidence="5 8" id="KW-0472">Membrane</keyword>
<dbReference type="GO" id="GO:0015031">
    <property type="term" value="P:protein transport"/>
    <property type="evidence" value="ECO:0007669"/>
    <property type="project" value="InterPro"/>
</dbReference>
<dbReference type="GO" id="GO:0019894">
    <property type="term" value="F:kinesin binding"/>
    <property type="evidence" value="ECO:0007669"/>
    <property type="project" value="InterPro"/>
</dbReference>
<dbReference type="GO" id="GO:0007018">
    <property type="term" value="P:microtubule-based movement"/>
    <property type="evidence" value="ECO:0007669"/>
    <property type="project" value="InterPro"/>
</dbReference>
<dbReference type="CTD" id="3895"/>
<evidence type="ECO:0000313" key="10">
    <source>
        <dbReference type="Proteomes" id="UP000504640"/>
    </source>
</evidence>
<name>A0A6J3FP13_SAPAP</name>
<evidence type="ECO:0000313" key="11">
    <source>
        <dbReference type="RefSeq" id="XP_032107037.1"/>
    </source>
</evidence>
<feature type="coiled-coil region" evidence="6">
    <location>
        <begin position="579"/>
        <end position="960"/>
    </location>
</feature>
<evidence type="ECO:0000256" key="5">
    <source>
        <dbReference type="ARBA" id="ARBA00023136"/>
    </source>
</evidence>
<dbReference type="InterPro" id="IPR024854">
    <property type="entry name" value="Kinectin"/>
</dbReference>
<feature type="domain" description="Ribosome receptor lysine/proline rich" evidence="9">
    <location>
        <begin position="29"/>
        <end position="165"/>
    </location>
</feature>
<feature type="transmembrane region" description="Helical" evidence="8">
    <location>
        <begin position="7"/>
        <end position="29"/>
    </location>
</feature>
<dbReference type="PANTHER" id="PTHR18864:SF1">
    <property type="entry name" value="KINECTIN"/>
    <property type="match status" value="1"/>
</dbReference>
<gene>
    <name evidence="11" type="primary">KTN1</name>
</gene>
<evidence type="ECO:0000259" key="9">
    <source>
        <dbReference type="Pfam" id="PF05104"/>
    </source>
</evidence>
<evidence type="ECO:0000256" key="8">
    <source>
        <dbReference type="SAM" id="Phobius"/>
    </source>
</evidence>
<dbReference type="InterPro" id="IPR007794">
    <property type="entry name" value="Rib_rcpt_KP"/>
</dbReference>
<dbReference type="RefSeq" id="XP_032107037.1">
    <property type="nucleotide sequence ID" value="XM_032251146.1"/>
</dbReference>
<protein>
    <submittedName>
        <fullName evidence="11">Kinectin isoform X2</fullName>
    </submittedName>
</protein>
<keyword evidence="3" id="KW-0256">Endoplasmic reticulum</keyword>
<comment type="subcellular location">
    <subcellularLocation>
        <location evidence="1">Endoplasmic reticulum membrane</location>
        <topology evidence="1">Single-pass membrane protein</topology>
    </subcellularLocation>
</comment>
<reference evidence="11" key="1">
    <citation type="submission" date="2025-08" db="UniProtKB">
        <authorList>
            <consortium name="RefSeq"/>
        </authorList>
    </citation>
    <scope>IDENTIFICATION</scope>
    <source>
        <tissue evidence="11">Blood</tissue>
    </source>
</reference>